<feature type="region of interest" description="Disordered" evidence="1">
    <location>
        <begin position="26"/>
        <end position="89"/>
    </location>
</feature>
<accession>A0ABR3L5V1</accession>
<feature type="compositionally biased region" description="Basic and acidic residues" evidence="1">
    <location>
        <begin position="32"/>
        <end position="41"/>
    </location>
</feature>
<protein>
    <submittedName>
        <fullName evidence="2">Uncharacterized protein</fullName>
    </submittedName>
</protein>
<dbReference type="EMBL" id="JAYMGO010000026">
    <property type="protein sequence ID" value="KAL1247047.1"/>
    <property type="molecule type" value="Genomic_DNA"/>
</dbReference>
<feature type="compositionally biased region" description="Basic residues" evidence="1">
    <location>
        <begin position="56"/>
        <end position="66"/>
    </location>
</feature>
<comment type="caution">
    <text evidence="2">The sequence shown here is derived from an EMBL/GenBank/DDBJ whole genome shotgun (WGS) entry which is preliminary data.</text>
</comment>
<organism evidence="2 3">
    <name type="scientific">Cirrhinus molitorella</name>
    <name type="common">mud carp</name>
    <dbReference type="NCBI Taxonomy" id="172907"/>
    <lineage>
        <taxon>Eukaryota</taxon>
        <taxon>Metazoa</taxon>
        <taxon>Chordata</taxon>
        <taxon>Craniata</taxon>
        <taxon>Vertebrata</taxon>
        <taxon>Euteleostomi</taxon>
        <taxon>Actinopterygii</taxon>
        <taxon>Neopterygii</taxon>
        <taxon>Teleostei</taxon>
        <taxon>Ostariophysi</taxon>
        <taxon>Cypriniformes</taxon>
        <taxon>Cyprinidae</taxon>
        <taxon>Labeoninae</taxon>
        <taxon>Labeonini</taxon>
        <taxon>Cirrhinus</taxon>
    </lineage>
</organism>
<dbReference type="Proteomes" id="UP001558613">
    <property type="component" value="Unassembled WGS sequence"/>
</dbReference>
<gene>
    <name evidence="2" type="ORF">QQF64_034413</name>
</gene>
<evidence type="ECO:0000313" key="3">
    <source>
        <dbReference type="Proteomes" id="UP001558613"/>
    </source>
</evidence>
<proteinExistence type="predicted"/>
<evidence type="ECO:0000256" key="1">
    <source>
        <dbReference type="SAM" id="MobiDB-lite"/>
    </source>
</evidence>
<sequence length="89" mass="10350">MGSEEKKNEKSDAMCCLFRAANRAPSLLSAEPARKTQEKKERRTRLRWPTSIAASWHHRKRKRNVSRPKSPDAHTQMLPQKRPTCVLKL</sequence>
<keyword evidence="3" id="KW-1185">Reference proteome</keyword>
<reference evidence="2 3" key="1">
    <citation type="submission" date="2023-09" db="EMBL/GenBank/DDBJ databases">
        <authorList>
            <person name="Wang M."/>
        </authorList>
    </citation>
    <scope>NUCLEOTIDE SEQUENCE [LARGE SCALE GENOMIC DNA]</scope>
    <source>
        <strain evidence="2">GT-2023</strain>
        <tissue evidence="2">Liver</tissue>
    </source>
</reference>
<evidence type="ECO:0000313" key="2">
    <source>
        <dbReference type="EMBL" id="KAL1247047.1"/>
    </source>
</evidence>
<name>A0ABR3L5V1_9TELE</name>